<dbReference type="PROSITE" id="PS00571">
    <property type="entry name" value="AMIDASES"/>
    <property type="match status" value="1"/>
</dbReference>
<keyword evidence="4" id="KW-1185">Reference proteome</keyword>
<evidence type="ECO:0000313" key="3">
    <source>
        <dbReference type="EMBL" id="QKZ21077.1"/>
    </source>
</evidence>
<dbReference type="Gene3D" id="3.90.1300.10">
    <property type="entry name" value="Amidase signature (AS) domain"/>
    <property type="match status" value="1"/>
</dbReference>
<dbReference type="InterPro" id="IPR036928">
    <property type="entry name" value="AS_sf"/>
</dbReference>
<name>A0A7H8TCD2_STRCX</name>
<evidence type="ECO:0000259" key="2">
    <source>
        <dbReference type="Pfam" id="PF01425"/>
    </source>
</evidence>
<dbReference type="AlphaFoldDB" id="A0A7H8TCD2"/>
<dbReference type="InterPro" id="IPR020556">
    <property type="entry name" value="Amidase_CS"/>
</dbReference>
<protein>
    <submittedName>
        <fullName evidence="3">Amidase</fullName>
    </submittedName>
</protein>
<proteinExistence type="inferred from homology"/>
<dbReference type="Proteomes" id="UP000509418">
    <property type="component" value="Chromosome"/>
</dbReference>
<dbReference type="RefSeq" id="WP_176576853.1">
    <property type="nucleotide sequence ID" value="NZ_CP056041.1"/>
</dbReference>
<dbReference type="GO" id="GO:0003824">
    <property type="term" value="F:catalytic activity"/>
    <property type="evidence" value="ECO:0007669"/>
    <property type="project" value="InterPro"/>
</dbReference>
<evidence type="ECO:0000313" key="4">
    <source>
        <dbReference type="Proteomes" id="UP000509418"/>
    </source>
</evidence>
<accession>A0A7H8TCD2</accession>
<evidence type="ECO:0000256" key="1">
    <source>
        <dbReference type="ARBA" id="ARBA00009199"/>
    </source>
</evidence>
<dbReference type="InterPro" id="IPR000120">
    <property type="entry name" value="Amidase"/>
</dbReference>
<dbReference type="PANTHER" id="PTHR11895">
    <property type="entry name" value="TRANSAMIDASE"/>
    <property type="match status" value="1"/>
</dbReference>
<dbReference type="EMBL" id="CP056041">
    <property type="protein sequence ID" value="QKZ21077.1"/>
    <property type="molecule type" value="Genomic_DNA"/>
</dbReference>
<comment type="similarity">
    <text evidence="1">Belongs to the amidase family.</text>
</comment>
<sequence>MNPFDSAVSLAQAVRSKQVSPVEVTQEYLRRVDRHDSSINAFVWRNDDDVLRAAKDAEAAVMSDVELPVFHGVPIPVKGLNSVAGQPNTFGSAGISDTLRTETDLSIERLQQSGFLLMGRTNTPEMGPMSVTENQRYGITRNPWDLRLSPGGSSGGAAAAVAAGLAPVAQASDGGGSIRMPSSSCGLVGLKPSRGRVPMRVPGWEHSATDGAITRHVEDAAALLDIMSIPDLLGWYHAPAPERPFIEEVGRDSGRLRIGLLVSAPTGVPVDDECVAAATSLARVLENLGHDVSPVQPRFFSLEASQAFLDLIVPAALHLTPYDEPDRAEPYLQALRAQALSRNAAEYARGVALLHLESREIIAQWGRDFDVLLTPTMACTPPPVGTVLQEKNANPTGFRMTETQMISFTFFANLTGLPAISLPVHRTPAGAPVGAQLVGAPFDEACLIRLASAVEPVLGWTTTLPAEFH</sequence>
<dbReference type="Pfam" id="PF01425">
    <property type="entry name" value="Amidase"/>
    <property type="match status" value="1"/>
</dbReference>
<dbReference type="PANTHER" id="PTHR11895:SF7">
    <property type="entry name" value="GLUTAMYL-TRNA(GLN) AMIDOTRANSFERASE SUBUNIT A, MITOCHONDRIAL"/>
    <property type="match status" value="1"/>
</dbReference>
<organism evidence="3 4">
    <name type="scientific">Streptomyces chartreusis</name>
    <dbReference type="NCBI Taxonomy" id="1969"/>
    <lineage>
        <taxon>Bacteria</taxon>
        <taxon>Bacillati</taxon>
        <taxon>Actinomycetota</taxon>
        <taxon>Actinomycetes</taxon>
        <taxon>Kitasatosporales</taxon>
        <taxon>Streptomycetaceae</taxon>
        <taxon>Streptomyces</taxon>
    </lineage>
</organism>
<feature type="domain" description="Amidase" evidence="2">
    <location>
        <begin position="23"/>
        <end position="447"/>
    </location>
</feature>
<dbReference type="InterPro" id="IPR023631">
    <property type="entry name" value="Amidase_dom"/>
</dbReference>
<dbReference type="SUPFAM" id="SSF75304">
    <property type="entry name" value="Amidase signature (AS) enzymes"/>
    <property type="match status" value="1"/>
</dbReference>
<gene>
    <name evidence="3" type="ORF">HUT05_29305</name>
</gene>
<reference evidence="3 4" key="1">
    <citation type="submission" date="2020-06" db="EMBL/GenBank/DDBJ databases">
        <title>Genome mining for natural products.</title>
        <authorList>
            <person name="Zhang B."/>
            <person name="Shi J."/>
            <person name="Ge H."/>
        </authorList>
    </citation>
    <scope>NUCLEOTIDE SEQUENCE [LARGE SCALE GENOMIC DNA]</scope>
    <source>
        <strain evidence="3 4">NA02069</strain>
    </source>
</reference>